<dbReference type="InterPro" id="IPR010982">
    <property type="entry name" value="Lambda_DNA-bd_dom_sf"/>
</dbReference>
<feature type="domain" description="HTH cro/C1-type" evidence="1">
    <location>
        <begin position="60"/>
        <end position="114"/>
    </location>
</feature>
<dbReference type="Gene3D" id="1.10.260.40">
    <property type="entry name" value="lambda repressor-like DNA-binding domains"/>
    <property type="match status" value="1"/>
</dbReference>
<organism evidence="2 3">
    <name type="scientific">Methylocapsa palsarum</name>
    <dbReference type="NCBI Taxonomy" id="1612308"/>
    <lineage>
        <taxon>Bacteria</taxon>
        <taxon>Pseudomonadati</taxon>
        <taxon>Pseudomonadota</taxon>
        <taxon>Alphaproteobacteria</taxon>
        <taxon>Hyphomicrobiales</taxon>
        <taxon>Beijerinckiaceae</taxon>
        <taxon>Methylocapsa</taxon>
    </lineage>
</organism>
<dbReference type="EMBL" id="FOSN01000022">
    <property type="protein sequence ID" value="SFK80150.1"/>
    <property type="molecule type" value="Genomic_DNA"/>
</dbReference>
<name>A0A1I4CHT5_9HYPH</name>
<dbReference type="STRING" id="1612308.SAMN05444581_12216"/>
<proteinExistence type="predicted"/>
<dbReference type="AlphaFoldDB" id="A0A1I4CHT5"/>
<reference evidence="2 3" key="1">
    <citation type="submission" date="2016-10" db="EMBL/GenBank/DDBJ databases">
        <authorList>
            <person name="de Groot N.N."/>
        </authorList>
    </citation>
    <scope>NUCLEOTIDE SEQUENCE [LARGE SCALE GENOMIC DNA]</scope>
    <source>
        <strain evidence="2 3">NE2</strain>
    </source>
</reference>
<sequence>MYIKNSIVYDFSLAPDASGLQAGAASLLGSSWGWGMMKRHENDEEDLSSQQFLTALGERIRKYRVAAKLSQRQFAQVVGMNPTTIYLVEGGGPNIGAASLFKMSKVLGVPITAFFDDQSSGSQGAASAPTAHGAKAVQVTESSIPVFVKLASELQRACNALDGRRDALAKIIDDLQIIVEEHKKETQPPAKKKPK</sequence>
<dbReference type="PROSITE" id="PS50943">
    <property type="entry name" value="HTH_CROC1"/>
    <property type="match status" value="1"/>
</dbReference>
<dbReference type="Proteomes" id="UP000198755">
    <property type="component" value="Unassembled WGS sequence"/>
</dbReference>
<dbReference type="SUPFAM" id="SSF47413">
    <property type="entry name" value="lambda repressor-like DNA-binding domains"/>
    <property type="match status" value="1"/>
</dbReference>
<keyword evidence="2" id="KW-0238">DNA-binding</keyword>
<evidence type="ECO:0000313" key="3">
    <source>
        <dbReference type="Proteomes" id="UP000198755"/>
    </source>
</evidence>
<dbReference type="InterPro" id="IPR001387">
    <property type="entry name" value="Cro/C1-type_HTH"/>
</dbReference>
<dbReference type="GO" id="GO:0003677">
    <property type="term" value="F:DNA binding"/>
    <property type="evidence" value="ECO:0007669"/>
    <property type="project" value="UniProtKB-KW"/>
</dbReference>
<evidence type="ECO:0000259" key="1">
    <source>
        <dbReference type="PROSITE" id="PS50943"/>
    </source>
</evidence>
<gene>
    <name evidence="2" type="ORF">SAMN05444581_12216</name>
</gene>
<dbReference type="CDD" id="cd00093">
    <property type="entry name" value="HTH_XRE"/>
    <property type="match status" value="1"/>
</dbReference>
<protein>
    <submittedName>
        <fullName evidence="2">DNA-binding transcriptional regulator, XRE-family HTH domain</fullName>
    </submittedName>
</protein>
<dbReference type="SMART" id="SM00530">
    <property type="entry name" value="HTH_XRE"/>
    <property type="match status" value="1"/>
</dbReference>
<evidence type="ECO:0000313" key="2">
    <source>
        <dbReference type="EMBL" id="SFK80150.1"/>
    </source>
</evidence>
<dbReference type="Pfam" id="PF01381">
    <property type="entry name" value="HTH_3"/>
    <property type="match status" value="1"/>
</dbReference>
<keyword evidence="3" id="KW-1185">Reference proteome</keyword>
<accession>A0A1I4CHT5</accession>